<dbReference type="InterPro" id="IPR001278">
    <property type="entry name" value="Arg-tRNA-ligase"/>
</dbReference>
<evidence type="ECO:0000256" key="6">
    <source>
        <dbReference type="ARBA" id="ARBA00022917"/>
    </source>
</evidence>
<dbReference type="SMART" id="SM00836">
    <property type="entry name" value="DALR_1"/>
    <property type="match status" value="1"/>
</dbReference>
<dbReference type="SUPFAM" id="SSF47323">
    <property type="entry name" value="Anticodon-binding domain of a subclass of class I aminoacyl-tRNA synthetases"/>
    <property type="match status" value="1"/>
</dbReference>
<dbReference type="AlphaFoldDB" id="A0A381V1K9"/>
<organism evidence="10">
    <name type="scientific">marine metagenome</name>
    <dbReference type="NCBI Taxonomy" id="408172"/>
    <lineage>
        <taxon>unclassified sequences</taxon>
        <taxon>metagenomes</taxon>
        <taxon>ecological metagenomes</taxon>
    </lineage>
</organism>
<keyword evidence="6" id="KW-0648">Protein biosynthesis</keyword>
<proteinExistence type="inferred from homology"/>
<dbReference type="InterPro" id="IPR001412">
    <property type="entry name" value="aa-tRNA-synth_I_CS"/>
</dbReference>
<dbReference type="PROSITE" id="PS00178">
    <property type="entry name" value="AA_TRNA_LIGASE_I"/>
    <property type="match status" value="1"/>
</dbReference>
<dbReference type="Gene3D" id="3.30.1360.70">
    <property type="entry name" value="Arginyl tRNA synthetase N-terminal domain"/>
    <property type="match status" value="1"/>
</dbReference>
<dbReference type="Gene3D" id="1.10.730.10">
    <property type="entry name" value="Isoleucyl-tRNA Synthetase, Domain 1"/>
    <property type="match status" value="1"/>
</dbReference>
<keyword evidence="5" id="KW-0067">ATP-binding</keyword>
<dbReference type="CDD" id="cd00671">
    <property type="entry name" value="ArgRS_core"/>
    <property type="match status" value="1"/>
</dbReference>
<dbReference type="InterPro" id="IPR005148">
    <property type="entry name" value="Arg-tRNA-synth_N"/>
</dbReference>
<dbReference type="SUPFAM" id="SSF52374">
    <property type="entry name" value="Nucleotidylyl transferase"/>
    <property type="match status" value="1"/>
</dbReference>
<dbReference type="InterPro" id="IPR014729">
    <property type="entry name" value="Rossmann-like_a/b/a_fold"/>
</dbReference>
<keyword evidence="3" id="KW-0436">Ligase</keyword>
<dbReference type="PRINTS" id="PR01038">
    <property type="entry name" value="TRNASYNTHARG"/>
</dbReference>
<dbReference type="GO" id="GO:0004814">
    <property type="term" value="F:arginine-tRNA ligase activity"/>
    <property type="evidence" value="ECO:0007669"/>
    <property type="project" value="UniProtKB-EC"/>
</dbReference>
<evidence type="ECO:0000256" key="1">
    <source>
        <dbReference type="ARBA" id="ARBA00005594"/>
    </source>
</evidence>
<gene>
    <name evidence="10" type="ORF">METZ01_LOCUS85977</name>
</gene>
<evidence type="ECO:0000313" key="10">
    <source>
        <dbReference type="EMBL" id="SVA33123.1"/>
    </source>
</evidence>
<dbReference type="GO" id="GO:0005737">
    <property type="term" value="C:cytoplasm"/>
    <property type="evidence" value="ECO:0007669"/>
    <property type="project" value="InterPro"/>
</dbReference>
<dbReference type="Pfam" id="PF05746">
    <property type="entry name" value="DALR_1"/>
    <property type="match status" value="1"/>
</dbReference>
<comment type="catalytic activity">
    <reaction evidence="8">
        <text>tRNA(Arg) + L-arginine + ATP = L-arginyl-tRNA(Arg) + AMP + diphosphate</text>
        <dbReference type="Rhea" id="RHEA:20301"/>
        <dbReference type="Rhea" id="RHEA-COMP:9658"/>
        <dbReference type="Rhea" id="RHEA-COMP:9673"/>
        <dbReference type="ChEBI" id="CHEBI:30616"/>
        <dbReference type="ChEBI" id="CHEBI:32682"/>
        <dbReference type="ChEBI" id="CHEBI:33019"/>
        <dbReference type="ChEBI" id="CHEBI:78442"/>
        <dbReference type="ChEBI" id="CHEBI:78513"/>
        <dbReference type="ChEBI" id="CHEBI:456215"/>
        <dbReference type="EC" id="6.1.1.19"/>
    </reaction>
</comment>
<dbReference type="PANTHER" id="PTHR11956:SF5">
    <property type="entry name" value="ARGININE--TRNA LIGASE, CYTOPLASMIC"/>
    <property type="match status" value="1"/>
</dbReference>
<accession>A0A381V1K9</accession>
<evidence type="ECO:0000256" key="7">
    <source>
        <dbReference type="ARBA" id="ARBA00023146"/>
    </source>
</evidence>
<protein>
    <recommendedName>
        <fullName evidence="2">arginine--tRNA ligase</fullName>
        <ecNumber evidence="2">6.1.1.19</ecNumber>
    </recommendedName>
</protein>
<dbReference type="Pfam" id="PF03485">
    <property type="entry name" value="Arg_tRNA_synt_N"/>
    <property type="match status" value="1"/>
</dbReference>
<dbReference type="NCBIfam" id="TIGR00456">
    <property type="entry name" value="argS"/>
    <property type="match status" value="1"/>
</dbReference>
<dbReference type="EC" id="6.1.1.19" evidence="2"/>
<evidence type="ECO:0000256" key="3">
    <source>
        <dbReference type="ARBA" id="ARBA00022598"/>
    </source>
</evidence>
<sequence length="523" mass="60936">MVLAKIVKDNPKNIAEKIKNILSKEIRDFSDIHIAGPGFLNFRLSEKTWIKIINNIYKSKKNFGSTKKNKKYNIEFVSANPTGPLHVGHCRGAIFGDVLSNLLKFDGNKVTKEYYINDYGNQIEHFVRSVFFRLREIKFKENYPDMKNLYPGKYVIDIANKILKKTPKINLNNFKKIYKTLKNESLKHSMNLIKDDLKQLGIKHDRFFSETKIVNNNLVYKTVNKLKKNKFIEEGFLDPPKGEDSSGWKKTKRLIFKSTLFGDDTDRALQKNDGSWTYFANDMAYHSDKVSRNYDYLINILGADHAGYTKRISAAVSALSKNEITLICKVCQLVKLFKKGSPFKMSKREGDFVSVNQLLNEVDKNSVRFMMLNRSNDVELDFDFDKVLEKSKDNPVFYVQYCYARINSLFRSLKMNLNYKINLNLKGFKPNIYEYQLLRKIVEWPKIVDVASNKFEPHKIPFYLYDLSTIFHAYWSKGNEDPKFKFIINGKINKIISLKIFQLISIILENGMFILGVSLPKKM</sequence>
<dbReference type="Pfam" id="PF00750">
    <property type="entry name" value="tRNA-synt_1d"/>
    <property type="match status" value="1"/>
</dbReference>
<dbReference type="InterPro" id="IPR035684">
    <property type="entry name" value="ArgRS_core"/>
</dbReference>
<comment type="similarity">
    <text evidence="1">Belongs to the class-I aminoacyl-tRNA synthetase family.</text>
</comment>
<dbReference type="InterPro" id="IPR009080">
    <property type="entry name" value="tRNAsynth_Ia_anticodon-bd"/>
</dbReference>
<keyword evidence="7" id="KW-0030">Aminoacyl-tRNA synthetase</keyword>
<dbReference type="GO" id="GO:0005524">
    <property type="term" value="F:ATP binding"/>
    <property type="evidence" value="ECO:0007669"/>
    <property type="project" value="UniProtKB-KW"/>
</dbReference>
<evidence type="ECO:0000256" key="4">
    <source>
        <dbReference type="ARBA" id="ARBA00022741"/>
    </source>
</evidence>
<evidence type="ECO:0000256" key="2">
    <source>
        <dbReference type="ARBA" id="ARBA00012837"/>
    </source>
</evidence>
<evidence type="ECO:0000256" key="5">
    <source>
        <dbReference type="ARBA" id="ARBA00022840"/>
    </source>
</evidence>
<dbReference type="InterPro" id="IPR036695">
    <property type="entry name" value="Arg-tRNA-synth_N_sf"/>
</dbReference>
<dbReference type="PANTHER" id="PTHR11956">
    <property type="entry name" value="ARGINYL-TRNA SYNTHETASE"/>
    <property type="match status" value="1"/>
</dbReference>
<dbReference type="Gene3D" id="3.40.50.620">
    <property type="entry name" value="HUPs"/>
    <property type="match status" value="1"/>
</dbReference>
<evidence type="ECO:0000259" key="9">
    <source>
        <dbReference type="SMART" id="SM00836"/>
    </source>
</evidence>
<dbReference type="GO" id="GO:0006420">
    <property type="term" value="P:arginyl-tRNA aminoacylation"/>
    <property type="evidence" value="ECO:0007669"/>
    <property type="project" value="InterPro"/>
</dbReference>
<reference evidence="10" key="1">
    <citation type="submission" date="2018-05" db="EMBL/GenBank/DDBJ databases">
        <authorList>
            <person name="Lanie J.A."/>
            <person name="Ng W.-L."/>
            <person name="Kazmierczak K.M."/>
            <person name="Andrzejewski T.M."/>
            <person name="Davidsen T.M."/>
            <person name="Wayne K.J."/>
            <person name="Tettelin H."/>
            <person name="Glass J.I."/>
            <person name="Rusch D."/>
            <person name="Podicherti R."/>
            <person name="Tsui H.-C.T."/>
            <person name="Winkler M.E."/>
        </authorList>
    </citation>
    <scope>NUCLEOTIDE SEQUENCE</scope>
</reference>
<dbReference type="SUPFAM" id="SSF55190">
    <property type="entry name" value="Arginyl-tRNA synthetase (ArgRS), N-terminal 'additional' domain"/>
    <property type="match status" value="1"/>
</dbReference>
<evidence type="ECO:0000256" key="8">
    <source>
        <dbReference type="ARBA" id="ARBA00049339"/>
    </source>
</evidence>
<keyword evidence="4" id="KW-0547">Nucleotide-binding</keyword>
<name>A0A381V1K9_9ZZZZ</name>
<dbReference type="EMBL" id="UINC01007403">
    <property type="protein sequence ID" value="SVA33123.1"/>
    <property type="molecule type" value="Genomic_DNA"/>
</dbReference>
<dbReference type="InterPro" id="IPR008909">
    <property type="entry name" value="DALR_anticod-bd"/>
</dbReference>
<feature type="domain" description="DALR anticodon binding" evidence="9">
    <location>
        <begin position="399"/>
        <end position="523"/>
    </location>
</feature>